<dbReference type="InterPro" id="IPR038921">
    <property type="entry name" value="YOR389W-like"/>
</dbReference>
<keyword evidence="2" id="KW-0812">Transmembrane</keyword>
<feature type="compositionally biased region" description="Basic and acidic residues" evidence="1">
    <location>
        <begin position="537"/>
        <end position="548"/>
    </location>
</feature>
<evidence type="ECO:0000256" key="1">
    <source>
        <dbReference type="SAM" id="MobiDB-lite"/>
    </source>
</evidence>
<evidence type="ECO:0000313" key="4">
    <source>
        <dbReference type="Proteomes" id="UP000050424"/>
    </source>
</evidence>
<feature type="transmembrane region" description="Helical" evidence="2">
    <location>
        <begin position="15"/>
        <end position="37"/>
    </location>
</feature>
<sequence>MSSSLPHLSGRGRQCSVVTVIMAALGIPSILSLLYLWTAGFPAHVFGTPAIHSPSMSLDDYQVAAPYVFDSAQGLLKQWDNSEMSIGIYGGFGESKLHVYGTTRTLNILYFDGQAATLSTGGTLDSQMAVLQGRVPLYPSYDLVYDDDQRAECLCSLVDDLGIDGVVRMNAGFEVLICDYTAAQVQELFITNTTVPGNFEENPPSLPQDPNRQLPLGFGNVFSEQGSYEWLRSATWHYGHGGPSEERVKLDLCRMVSFYDPSLASLVDLHHGGIVGNQTFQNGWGLRRGHRLLDINNTDVETIRAWLREITSSTLGCSGFNWQALFTVIQAQHGTRAKELAAALKWKHDTQDEAGAVIAKVHELSHTILATYLEYQVSNPDSSVTSKDQTISRCTSVYTSLLNPAKLARAEVLFYHSVNTVMEKLCTWEWTLFEWSEKRTTDLLGQEGKPAELNALSKEIIEHRKLTEEVLAWIGWDTWSQCGHEWASNELCAVPTWPVVYAPGLPQGGIYAGNNPRLTEDETAEFWRPKCINRTDFDRGGGRGRDPIHQFPDVPPY</sequence>
<name>A0A0P7AW79_9HYPO</name>
<dbReference type="PANTHER" id="PTHR35204:SF1">
    <property type="entry name" value="ENTEROTOXIN"/>
    <property type="match status" value="1"/>
</dbReference>
<gene>
    <name evidence="3" type="ORF">AK830_g8893</name>
</gene>
<keyword evidence="2" id="KW-0472">Membrane</keyword>
<dbReference type="AlphaFoldDB" id="A0A0P7AW79"/>
<dbReference type="EMBL" id="LKCW01000158">
    <property type="protein sequence ID" value="KPM37683.1"/>
    <property type="molecule type" value="Genomic_DNA"/>
</dbReference>
<keyword evidence="4" id="KW-1185">Reference proteome</keyword>
<dbReference type="STRING" id="78410.A0A0P7AW79"/>
<keyword evidence="2" id="KW-1133">Transmembrane helix</keyword>
<proteinExistence type="predicted"/>
<protein>
    <submittedName>
        <fullName evidence="3">Uncharacterized protein</fullName>
    </submittedName>
</protein>
<reference evidence="3 4" key="1">
    <citation type="submission" date="2015-09" db="EMBL/GenBank/DDBJ databases">
        <title>Draft genome of a European isolate of the apple canker pathogen Neonectria ditissima.</title>
        <authorList>
            <person name="Gomez-Cortecero A."/>
            <person name="Harrison R.J."/>
            <person name="Armitage A.D."/>
        </authorList>
    </citation>
    <scope>NUCLEOTIDE SEQUENCE [LARGE SCALE GENOMIC DNA]</scope>
    <source>
        <strain evidence="3 4">R09/05</strain>
    </source>
</reference>
<dbReference type="Proteomes" id="UP000050424">
    <property type="component" value="Unassembled WGS sequence"/>
</dbReference>
<evidence type="ECO:0000313" key="3">
    <source>
        <dbReference type="EMBL" id="KPM37683.1"/>
    </source>
</evidence>
<comment type="caution">
    <text evidence="3">The sequence shown here is derived from an EMBL/GenBank/DDBJ whole genome shotgun (WGS) entry which is preliminary data.</text>
</comment>
<organism evidence="3 4">
    <name type="scientific">Neonectria ditissima</name>
    <dbReference type="NCBI Taxonomy" id="78410"/>
    <lineage>
        <taxon>Eukaryota</taxon>
        <taxon>Fungi</taxon>
        <taxon>Dikarya</taxon>
        <taxon>Ascomycota</taxon>
        <taxon>Pezizomycotina</taxon>
        <taxon>Sordariomycetes</taxon>
        <taxon>Hypocreomycetidae</taxon>
        <taxon>Hypocreales</taxon>
        <taxon>Nectriaceae</taxon>
        <taxon>Neonectria</taxon>
    </lineage>
</organism>
<dbReference type="OrthoDB" id="10261782at2759"/>
<accession>A0A0P7AW79</accession>
<dbReference type="PANTHER" id="PTHR35204">
    <property type="entry name" value="YALI0A21131P"/>
    <property type="match status" value="1"/>
</dbReference>
<evidence type="ECO:0000256" key="2">
    <source>
        <dbReference type="SAM" id="Phobius"/>
    </source>
</evidence>
<feature type="region of interest" description="Disordered" evidence="1">
    <location>
        <begin position="537"/>
        <end position="557"/>
    </location>
</feature>